<dbReference type="PANTHER" id="PTHR47135">
    <property type="entry name" value="FIBRONECTIN TYPE III DOMAIN-CONTAINING PROTEIN 7"/>
    <property type="match status" value="1"/>
</dbReference>
<dbReference type="CDD" id="cd00063">
    <property type="entry name" value="FN3"/>
    <property type="match status" value="1"/>
</dbReference>
<feature type="domain" description="Fibronectin type-III" evidence="1">
    <location>
        <begin position="611"/>
        <end position="697"/>
    </location>
</feature>
<reference evidence="2" key="2">
    <citation type="submission" date="2025-09" db="UniProtKB">
        <authorList>
            <consortium name="Ensembl"/>
        </authorList>
    </citation>
    <scope>IDENTIFICATION</scope>
</reference>
<dbReference type="SUPFAM" id="SSF49265">
    <property type="entry name" value="Fibronectin type III"/>
    <property type="match status" value="5"/>
</dbReference>
<proteinExistence type="predicted"/>
<feature type="domain" description="Fibronectin type-III" evidence="1">
    <location>
        <begin position="350"/>
        <end position="437"/>
    </location>
</feature>
<reference evidence="2" key="1">
    <citation type="submission" date="2025-08" db="UniProtKB">
        <authorList>
            <consortium name="Ensembl"/>
        </authorList>
    </citation>
    <scope>IDENTIFICATION</scope>
</reference>
<dbReference type="PROSITE" id="PS50853">
    <property type="entry name" value="FN3"/>
    <property type="match status" value="4"/>
</dbReference>
<dbReference type="Ensembl" id="ENSSGRT00000118672.1">
    <property type="protein sequence ID" value="ENSSGRP00000111722.1"/>
    <property type="gene ID" value="ENSSGRG00000054903.1"/>
</dbReference>
<dbReference type="InterPro" id="IPR013783">
    <property type="entry name" value="Ig-like_fold"/>
</dbReference>
<dbReference type="PANTHER" id="PTHR47135:SF3">
    <property type="entry name" value="FIBRONECTIN TYPE-III DOMAIN-CONTAINING PROTEIN"/>
    <property type="match status" value="1"/>
</dbReference>
<name>A0A672T9V5_SINGR</name>
<dbReference type="Proteomes" id="UP000472262">
    <property type="component" value="Unassembled WGS sequence"/>
</dbReference>
<sequence>MPRNIRALIDCQSGLAILSWQSGTGAMQYTATAVSESGHVLSCENNETNCELTGLACGESYNITVLAEGQTCSSIATMRGHLNTGPCAPQNIEVQYGLSIGQLSWDRSTGASMYTAQAAPNLGSVRSCSTSDTSCALYNVSCSQTYDITVTAHNNVCREAAVSASTTLNTEPCPPQNVQTHLNCASDVGTVSWEESLGAVAYVAFLEGRNGHSLSCYTTSSSCSVTGLICGMVYSTQVRAIGETYNSTDSETVLFTSAPCLPDSSSVTVDMNCENATALFRWAWSGGAASYELTAISNNGYIASCISQENFCSISELACGQTYTVRLTAISDECQVTQETGVTFQTRPCAPLYVNVDLRCQPSTAVVTWEQRDDVLYYLVSATLSTGEADTVCNSTTDSCEMSGLQCGVEYAFTVTAYSRHCHSDASSTVHITTEPCQPTQPTVLGSCDNNTVLLNWNHSRGASNYTVHITSNLGYADSFQTSESTLTVELLCGQTYTFTTLGENDFCGSIPSNPAHFTTAPCVPYHIETYAECENNLGAVSWADSDGTDIYTAIAIGQDGHTHVCITNTTFCIWEELHCGEIYFVQVIASTQICNSEPSDGTVIHMAPCVPQKLVSSFDCDMRVGSLSWEATENAEMYLVSAESNSGHRVELSTNATSAQISEFNCGQPYYLTVQAVGNVCRSQPSNASVLKTEPCTPAVVVGFMDCISNIATVSWELAEGGEYYTATVHGPDGPLGTCMSWSSSCGMPKLSCGETYNVSVIASSRQCNS</sequence>
<evidence type="ECO:0000313" key="2">
    <source>
        <dbReference type="Ensembl" id="ENSSGRP00000111722.1"/>
    </source>
</evidence>
<dbReference type="Pfam" id="PF00041">
    <property type="entry name" value="fn3"/>
    <property type="match status" value="1"/>
</dbReference>
<dbReference type="Gene3D" id="2.60.40.10">
    <property type="entry name" value="Immunoglobulins"/>
    <property type="match status" value="3"/>
</dbReference>
<feature type="domain" description="Fibronectin type-III" evidence="1">
    <location>
        <begin position="174"/>
        <end position="260"/>
    </location>
</feature>
<dbReference type="InterPro" id="IPR036116">
    <property type="entry name" value="FN3_sf"/>
</dbReference>
<dbReference type="InterPro" id="IPR003961">
    <property type="entry name" value="FN3_dom"/>
</dbReference>
<accession>A0A672T9V5</accession>
<evidence type="ECO:0000259" key="1">
    <source>
        <dbReference type="PROSITE" id="PS50853"/>
    </source>
</evidence>
<dbReference type="InParanoid" id="A0A672T9V5"/>
<protein>
    <recommendedName>
        <fullName evidence="1">Fibronectin type-III domain-containing protein</fullName>
    </recommendedName>
</protein>
<feature type="domain" description="Fibronectin type-III" evidence="1">
    <location>
        <begin position="438"/>
        <end position="523"/>
    </location>
</feature>
<organism evidence="2 3">
    <name type="scientific">Sinocyclocheilus grahami</name>
    <name type="common">Dianchi golden-line fish</name>
    <name type="synonym">Barbus grahami</name>
    <dbReference type="NCBI Taxonomy" id="75366"/>
    <lineage>
        <taxon>Eukaryota</taxon>
        <taxon>Metazoa</taxon>
        <taxon>Chordata</taxon>
        <taxon>Craniata</taxon>
        <taxon>Vertebrata</taxon>
        <taxon>Euteleostomi</taxon>
        <taxon>Actinopterygii</taxon>
        <taxon>Neopterygii</taxon>
        <taxon>Teleostei</taxon>
        <taxon>Ostariophysi</taxon>
        <taxon>Cypriniformes</taxon>
        <taxon>Cyprinidae</taxon>
        <taxon>Cyprininae</taxon>
        <taxon>Sinocyclocheilus</taxon>
    </lineage>
</organism>
<evidence type="ECO:0000313" key="3">
    <source>
        <dbReference type="Proteomes" id="UP000472262"/>
    </source>
</evidence>
<keyword evidence="3" id="KW-1185">Reference proteome</keyword>
<dbReference type="OMA" id="DGHTHIC"/>
<dbReference type="AlphaFoldDB" id="A0A672T9V5"/>